<comment type="caution">
    <text evidence="2">The sequence shown here is derived from an EMBL/GenBank/DDBJ whole genome shotgun (WGS) entry which is preliminary data.</text>
</comment>
<gene>
    <name evidence="2" type="ORF">OUZ56_021859</name>
</gene>
<dbReference type="EMBL" id="JAOYFB010000039">
    <property type="protein sequence ID" value="KAK4028840.1"/>
    <property type="molecule type" value="Genomic_DNA"/>
</dbReference>
<organism evidence="2 3">
    <name type="scientific">Daphnia magna</name>
    <dbReference type="NCBI Taxonomy" id="35525"/>
    <lineage>
        <taxon>Eukaryota</taxon>
        <taxon>Metazoa</taxon>
        <taxon>Ecdysozoa</taxon>
        <taxon>Arthropoda</taxon>
        <taxon>Crustacea</taxon>
        <taxon>Branchiopoda</taxon>
        <taxon>Diplostraca</taxon>
        <taxon>Cladocera</taxon>
        <taxon>Anomopoda</taxon>
        <taxon>Daphniidae</taxon>
        <taxon>Daphnia</taxon>
    </lineage>
</organism>
<evidence type="ECO:0000313" key="2">
    <source>
        <dbReference type="EMBL" id="KAK4028840.1"/>
    </source>
</evidence>
<feature type="region of interest" description="Disordered" evidence="1">
    <location>
        <begin position="1"/>
        <end position="65"/>
    </location>
</feature>
<name>A0ABR0AUW5_9CRUS</name>
<evidence type="ECO:0000256" key="1">
    <source>
        <dbReference type="SAM" id="MobiDB-lite"/>
    </source>
</evidence>
<evidence type="ECO:0000313" key="3">
    <source>
        <dbReference type="Proteomes" id="UP001234178"/>
    </source>
</evidence>
<reference evidence="2 3" key="1">
    <citation type="journal article" date="2023" name="Nucleic Acids Res.">
        <title>The hologenome of Daphnia magna reveals possible DNA methylation and microbiome-mediated evolution of the host genome.</title>
        <authorList>
            <person name="Chaturvedi A."/>
            <person name="Li X."/>
            <person name="Dhandapani V."/>
            <person name="Marshall H."/>
            <person name="Kissane S."/>
            <person name="Cuenca-Cambronero M."/>
            <person name="Asole G."/>
            <person name="Calvet F."/>
            <person name="Ruiz-Romero M."/>
            <person name="Marangio P."/>
            <person name="Guigo R."/>
            <person name="Rago D."/>
            <person name="Mirbahai L."/>
            <person name="Eastwood N."/>
            <person name="Colbourne J.K."/>
            <person name="Zhou J."/>
            <person name="Mallon E."/>
            <person name="Orsini L."/>
        </authorList>
    </citation>
    <scope>NUCLEOTIDE SEQUENCE [LARGE SCALE GENOMIC DNA]</scope>
    <source>
        <strain evidence="2">LRV0_1</strain>
    </source>
</reference>
<keyword evidence="3" id="KW-1185">Reference proteome</keyword>
<feature type="compositionally biased region" description="Basic and acidic residues" evidence="1">
    <location>
        <begin position="21"/>
        <end position="40"/>
    </location>
</feature>
<accession>A0ABR0AUW5</accession>
<dbReference type="Proteomes" id="UP001234178">
    <property type="component" value="Unassembled WGS sequence"/>
</dbReference>
<protein>
    <submittedName>
        <fullName evidence="2">Uncharacterized protein</fullName>
    </submittedName>
</protein>
<feature type="compositionally biased region" description="Polar residues" evidence="1">
    <location>
        <begin position="41"/>
        <end position="60"/>
    </location>
</feature>
<sequence>MKLKQLRTYGSGSKRRSGRQGGRDAGYRCQMTKRDRDTHQKSPNNSKETKTFQPHPSCSLHSPAVGAIDVSQREFHK</sequence>
<proteinExistence type="predicted"/>